<dbReference type="eggNOG" id="COG4783">
    <property type="taxonomic scope" value="Bacteria"/>
</dbReference>
<dbReference type="AlphaFoldDB" id="A0A023X0V7"/>
<dbReference type="RefSeq" id="WP_038680355.1">
    <property type="nucleotide sequence ID" value="NZ_CP007514.1"/>
</dbReference>
<evidence type="ECO:0000313" key="3">
    <source>
        <dbReference type="EMBL" id="MDX5893113.1"/>
    </source>
</evidence>
<reference evidence="3" key="2">
    <citation type="submission" date="2023-11" db="EMBL/GenBank/DDBJ databases">
        <title>MicrobeMod: A computational toolkit for identifying prokaryotic methylation and restriction-modification with nanopore sequencing.</title>
        <authorList>
            <person name="Crits-Christoph A."/>
            <person name="Kang S.C."/>
            <person name="Lee H."/>
            <person name="Ostrov N."/>
        </authorList>
    </citation>
    <scope>NUCLEOTIDE SEQUENCE</scope>
    <source>
        <strain evidence="3">ATCC 51242</strain>
    </source>
</reference>
<keyword evidence="1" id="KW-0802">TPR repeat</keyword>
<dbReference type="STRING" id="42256.RradSPS_0416"/>
<dbReference type="Gene3D" id="1.25.40.10">
    <property type="entry name" value="Tetratricopeptide repeat domain"/>
    <property type="match status" value="1"/>
</dbReference>
<name>A0A023X0V7_RUBRA</name>
<dbReference type="Proteomes" id="UP001281130">
    <property type="component" value="Unassembled WGS sequence"/>
</dbReference>
<dbReference type="InterPro" id="IPR011990">
    <property type="entry name" value="TPR-like_helical_dom_sf"/>
</dbReference>
<dbReference type="EMBL" id="CP007514">
    <property type="protein sequence ID" value="AHY45699.1"/>
    <property type="molecule type" value="Genomic_DNA"/>
</dbReference>
<dbReference type="InterPro" id="IPR019734">
    <property type="entry name" value="TPR_rpt"/>
</dbReference>
<evidence type="ECO:0000313" key="4">
    <source>
        <dbReference type="Proteomes" id="UP000025229"/>
    </source>
</evidence>
<evidence type="ECO:0000256" key="1">
    <source>
        <dbReference type="PROSITE-ProRule" id="PRU00339"/>
    </source>
</evidence>
<dbReference type="SUPFAM" id="SSF48452">
    <property type="entry name" value="TPR-like"/>
    <property type="match status" value="1"/>
</dbReference>
<gene>
    <name evidence="2" type="ORF">RradSPS_0416</name>
    <name evidence="3" type="ORF">SIL72_03615</name>
</gene>
<organism evidence="2 4">
    <name type="scientific">Rubrobacter radiotolerans</name>
    <name type="common">Arthrobacter radiotolerans</name>
    <dbReference type="NCBI Taxonomy" id="42256"/>
    <lineage>
        <taxon>Bacteria</taxon>
        <taxon>Bacillati</taxon>
        <taxon>Actinomycetota</taxon>
        <taxon>Rubrobacteria</taxon>
        <taxon>Rubrobacterales</taxon>
        <taxon>Rubrobacteraceae</taxon>
        <taxon>Rubrobacter</taxon>
    </lineage>
</organism>
<dbReference type="Pfam" id="PF13181">
    <property type="entry name" value="TPR_8"/>
    <property type="match status" value="1"/>
</dbReference>
<feature type="repeat" description="TPR" evidence="1">
    <location>
        <begin position="52"/>
        <end position="85"/>
    </location>
</feature>
<dbReference type="PROSITE" id="PS50005">
    <property type="entry name" value="TPR"/>
    <property type="match status" value="1"/>
</dbReference>
<keyword evidence="4" id="KW-1185">Reference proteome</keyword>
<dbReference type="KEGG" id="rrd:RradSPS_0416"/>
<reference evidence="2 4" key="1">
    <citation type="submission" date="2014-03" db="EMBL/GenBank/DDBJ databases">
        <title>Complete genome sequence of the Radio-Resistant Rubrobacter radiotolerans RSPS-4.</title>
        <authorList>
            <person name="Egas C.C."/>
            <person name="Barroso C.C."/>
            <person name="Froufe H.J.C."/>
            <person name="Pacheco J.J."/>
            <person name="Albuquerque L.L."/>
            <person name="da Costa M.M.S."/>
        </authorList>
    </citation>
    <scope>NUCLEOTIDE SEQUENCE [LARGE SCALE GENOMIC DNA]</scope>
    <source>
        <strain evidence="2 4">RSPS-4</strain>
    </source>
</reference>
<dbReference type="HOGENOM" id="CLU_146069_1_1_11"/>
<accession>A0A023X0V7</accession>
<protein>
    <submittedName>
        <fullName evidence="2 3">Tetratricopeptide repeat</fullName>
    </submittedName>
</protein>
<proteinExistence type="predicted"/>
<dbReference type="EMBL" id="JAWXXX010000001">
    <property type="protein sequence ID" value="MDX5893113.1"/>
    <property type="molecule type" value="Genomic_DNA"/>
</dbReference>
<evidence type="ECO:0000313" key="2">
    <source>
        <dbReference type="EMBL" id="AHY45699.1"/>
    </source>
</evidence>
<dbReference type="OrthoDB" id="5244639at2"/>
<sequence length="102" mass="11384">MDRIGYFEKMLQDDPTNATGLLALANEYGKAGRREDEAATLGRYVEAHDDEGNAYLRLGQTLAELGREDEAREVYRRGIEQAGRHGHDGMVAEMTLALEDLD</sequence>
<dbReference type="Proteomes" id="UP000025229">
    <property type="component" value="Chromosome"/>
</dbReference>